<evidence type="ECO:0000313" key="2">
    <source>
        <dbReference type="EMBL" id="PIL31495.1"/>
    </source>
</evidence>
<evidence type="ECO:0000256" key="1">
    <source>
        <dbReference type="SAM" id="MobiDB-lite"/>
    </source>
</evidence>
<dbReference type="OrthoDB" id="2013972at2759"/>
<dbReference type="SUPFAM" id="SSF53335">
    <property type="entry name" value="S-adenosyl-L-methionine-dependent methyltransferases"/>
    <property type="match status" value="1"/>
</dbReference>
<dbReference type="Gene3D" id="3.40.50.150">
    <property type="entry name" value="Vaccinia Virus protein VP39"/>
    <property type="match status" value="1"/>
</dbReference>
<dbReference type="AlphaFoldDB" id="A0A2G8SCJ6"/>
<feature type="region of interest" description="Disordered" evidence="1">
    <location>
        <begin position="1"/>
        <end position="22"/>
    </location>
</feature>
<keyword evidence="3" id="KW-1185">Reference proteome</keyword>
<proteinExistence type="predicted"/>
<reference evidence="2 3" key="1">
    <citation type="journal article" date="2015" name="Sci. Rep.">
        <title>Chromosome-level genome map provides insights into diverse defense mechanisms in the medicinal fungus Ganoderma sinense.</title>
        <authorList>
            <person name="Zhu Y."/>
            <person name="Xu J."/>
            <person name="Sun C."/>
            <person name="Zhou S."/>
            <person name="Xu H."/>
            <person name="Nelson D.R."/>
            <person name="Qian J."/>
            <person name="Song J."/>
            <person name="Luo H."/>
            <person name="Xiang L."/>
            <person name="Li Y."/>
            <person name="Xu Z."/>
            <person name="Ji A."/>
            <person name="Wang L."/>
            <person name="Lu S."/>
            <person name="Hayward A."/>
            <person name="Sun W."/>
            <person name="Li X."/>
            <person name="Schwartz D.C."/>
            <person name="Wang Y."/>
            <person name="Chen S."/>
        </authorList>
    </citation>
    <scope>NUCLEOTIDE SEQUENCE [LARGE SCALE GENOMIC DNA]</scope>
    <source>
        <strain evidence="2 3">ZZ0214-1</strain>
    </source>
</reference>
<dbReference type="EMBL" id="AYKW01000012">
    <property type="protein sequence ID" value="PIL31495.1"/>
    <property type="molecule type" value="Genomic_DNA"/>
</dbReference>
<name>A0A2G8SCJ6_9APHY</name>
<evidence type="ECO:0008006" key="4">
    <source>
        <dbReference type="Google" id="ProtNLM"/>
    </source>
</evidence>
<accession>A0A2G8SCJ6</accession>
<comment type="caution">
    <text evidence="2">The sequence shown here is derived from an EMBL/GenBank/DDBJ whole genome shotgun (WGS) entry which is preliminary data.</text>
</comment>
<sequence>MSRADPVQLSMPSSYTHPHDDEMEDDAYSVISADSTGSMLYAHSSSSATSHDWEMRSASPAPSVYSMTSSLRAASYVREFGRGINNYSEVYRLPADEEEFERLDRQHIMFMEVMGRYAPPIPEILADDTPGVTKTILDIARDFPHCSAVAVDLVPMQDINMPPNCRSEVDDINLGLQHFYGEFNVAHARLVSSGIRDYKGLIDEMVQTLRPRGLVELVEFDFHMYDEHRQSILSNRLEEETDAVARWMNFVNVAIEQRGGEPDAANHLRQWASAHPDLEEVAYREFWFQSCPWKRPNEHNASRDNRIAAMMRDDILAFLQSGRPLLLGSGLGDDFVTELQMSAERELYEATTRTYVRVQNVYARRKA</sequence>
<dbReference type="Proteomes" id="UP000230002">
    <property type="component" value="Unassembled WGS sequence"/>
</dbReference>
<dbReference type="STRING" id="1077348.A0A2G8SCJ6"/>
<gene>
    <name evidence="2" type="ORF">GSI_06197</name>
</gene>
<dbReference type="InterPro" id="IPR029063">
    <property type="entry name" value="SAM-dependent_MTases_sf"/>
</dbReference>
<protein>
    <recommendedName>
        <fullName evidence="4">Methyltransferase domain-containing protein</fullName>
    </recommendedName>
</protein>
<organism evidence="2 3">
    <name type="scientific">Ganoderma sinense ZZ0214-1</name>
    <dbReference type="NCBI Taxonomy" id="1077348"/>
    <lineage>
        <taxon>Eukaryota</taxon>
        <taxon>Fungi</taxon>
        <taxon>Dikarya</taxon>
        <taxon>Basidiomycota</taxon>
        <taxon>Agaricomycotina</taxon>
        <taxon>Agaricomycetes</taxon>
        <taxon>Polyporales</taxon>
        <taxon>Polyporaceae</taxon>
        <taxon>Ganoderma</taxon>
    </lineage>
</organism>
<evidence type="ECO:0000313" key="3">
    <source>
        <dbReference type="Proteomes" id="UP000230002"/>
    </source>
</evidence>